<accession>A0A6L5XBX5</accession>
<organism evidence="1 2">
    <name type="scientific">Sodaliphilus pleomorphus</name>
    <dbReference type="NCBI Taxonomy" id="2606626"/>
    <lineage>
        <taxon>Bacteria</taxon>
        <taxon>Pseudomonadati</taxon>
        <taxon>Bacteroidota</taxon>
        <taxon>Bacteroidia</taxon>
        <taxon>Bacteroidales</taxon>
        <taxon>Muribaculaceae</taxon>
        <taxon>Sodaliphilus</taxon>
    </lineage>
</organism>
<dbReference type="RefSeq" id="WP_154538198.1">
    <property type="nucleotide sequence ID" value="NZ_CP045696.1"/>
</dbReference>
<protein>
    <submittedName>
        <fullName evidence="1">Uncharacterized protein</fullName>
    </submittedName>
</protein>
<name>A0A6L5XBX5_9BACT</name>
<dbReference type="EMBL" id="VULT01000005">
    <property type="protein sequence ID" value="MSS17015.1"/>
    <property type="molecule type" value="Genomic_DNA"/>
</dbReference>
<sequence length="64" mass="6626">MFKFLILPPGAARAVVAWGQQQHGAGEAPRDEKPPPLCCVCVPVAAIVPGYLPSLALMALLSAS</sequence>
<gene>
    <name evidence="1" type="ORF">FYJ29_04445</name>
</gene>
<comment type="caution">
    <text evidence="1">The sequence shown here is derived from an EMBL/GenBank/DDBJ whole genome shotgun (WGS) entry which is preliminary data.</text>
</comment>
<proteinExistence type="predicted"/>
<keyword evidence="2" id="KW-1185">Reference proteome</keyword>
<dbReference type="Proteomes" id="UP000483362">
    <property type="component" value="Unassembled WGS sequence"/>
</dbReference>
<dbReference type="AlphaFoldDB" id="A0A6L5XBX5"/>
<evidence type="ECO:0000313" key="1">
    <source>
        <dbReference type="EMBL" id="MSS17015.1"/>
    </source>
</evidence>
<evidence type="ECO:0000313" key="2">
    <source>
        <dbReference type="Proteomes" id="UP000483362"/>
    </source>
</evidence>
<reference evidence="1 2" key="1">
    <citation type="submission" date="2019-08" db="EMBL/GenBank/DDBJ databases">
        <title>In-depth cultivation of the pig gut microbiome towards novel bacterial diversity and tailored functional studies.</title>
        <authorList>
            <person name="Wylensek D."/>
            <person name="Hitch T.C.A."/>
            <person name="Clavel T."/>
        </authorList>
    </citation>
    <scope>NUCLEOTIDE SEQUENCE [LARGE SCALE GENOMIC DNA]</scope>
    <source>
        <strain evidence="1 2">Oil-RF-744-WCA-WT-10</strain>
    </source>
</reference>